<dbReference type="EMBL" id="CM056744">
    <property type="protein sequence ID" value="KAJ8665076.1"/>
    <property type="molecule type" value="Genomic_DNA"/>
</dbReference>
<name>A0ACC2N221_9HYME</name>
<dbReference type="Proteomes" id="UP001239111">
    <property type="component" value="Chromosome 4"/>
</dbReference>
<protein>
    <submittedName>
        <fullName evidence="1">Uncharacterized protein</fullName>
    </submittedName>
</protein>
<organism evidence="1 2">
    <name type="scientific">Eretmocerus hayati</name>
    <dbReference type="NCBI Taxonomy" id="131215"/>
    <lineage>
        <taxon>Eukaryota</taxon>
        <taxon>Metazoa</taxon>
        <taxon>Ecdysozoa</taxon>
        <taxon>Arthropoda</taxon>
        <taxon>Hexapoda</taxon>
        <taxon>Insecta</taxon>
        <taxon>Pterygota</taxon>
        <taxon>Neoptera</taxon>
        <taxon>Endopterygota</taxon>
        <taxon>Hymenoptera</taxon>
        <taxon>Apocrita</taxon>
        <taxon>Proctotrupomorpha</taxon>
        <taxon>Chalcidoidea</taxon>
        <taxon>Aphelinidae</taxon>
        <taxon>Aphelininae</taxon>
        <taxon>Eretmocerus</taxon>
    </lineage>
</organism>
<proteinExistence type="predicted"/>
<sequence length="336" mass="38749">MHDGRLMYKKMRKKATEIKKKIRLIHKLSASTSRLSKKLDPRIENTDGDMTNNWKDGIEKVIARAYLDESNNHLRMKIILGKRASDSKLDCGVSSPKKRRQDIRNLGTYLQFLHKFSENPIFEYDHIMDAVNGIFKTRNGRNSTIVQILRNREKVTKDLDALRNNHVDTIGPLKNYSIGPQSCYRGTTNAVRTEHMIPKTCSPRTEITNELSQVEIQKTSQDEDVEVIPPVPAAIPIEHLLFHKKTKSQMPETEIEPKRRIILIDLTDDFDVKRETDTDKDQEPEQIKMRERTYKYSRKFNNPYAKHIVIGSAGCANGWTNPFPLFASSAEFEPAI</sequence>
<comment type="caution">
    <text evidence="1">The sequence shown here is derived from an EMBL/GenBank/DDBJ whole genome shotgun (WGS) entry which is preliminary data.</text>
</comment>
<reference evidence="1" key="1">
    <citation type="submission" date="2023-04" db="EMBL/GenBank/DDBJ databases">
        <title>A chromosome-level genome assembly of the parasitoid wasp Eretmocerus hayati.</title>
        <authorList>
            <person name="Zhong Y."/>
            <person name="Liu S."/>
            <person name="Liu Y."/>
        </authorList>
    </citation>
    <scope>NUCLEOTIDE SEQUENCE</scope>
    <source>
        <strain evidence="1">ZJU_SS_LIU_2023</strain>
    </source>
</reference>
<evidence type="ECO:0000313" key="2">
    <source>
        <dbReference type="Proteomes" id="UP001239111"/>
    </source>
</evidence>
<evidence type="ECO:0000313" key="1">
    <source>
        <dbReference type="EMBL" id="KAJ8665076.1"/>
    </source>
</evidence>
<gene>
    <name evidence="1" type="ORF">QAD02_006738</name>
</gene>
<keyword evidence="2" id="KW-1185">Reference proteome</keyword>
<accession>A0ACC2N221</accession>